<name>A0A2I1GSP5_9GLOM</name>
<dbReference type="VEuPathDB" id="FungiDB:RhiirFUN_021917"/>
<accession>A0A2I1GSP5</accession>
<evidence type="ECO:0000256" key="1">
    <source>
        <dbReference type="SAM" id="MobiDB-lite"/>
    </source>
</evidence>
<dbReference type="Proteomes" id="UP000234323">
    <property type="component" value="Unassembled WGS sequence"/>
</dbReference>
<feature type="region of interest" description="Disordered" evidence="1">
    <location>
        <begin position="156"/>
        <end position="199"/>
    </location>
</feature>
<dbReference type="VEuPathDB" id="FungiDB:RhiirA1_473777"/>
<proteinExistence type="predicted"/>
<feature type="compositionally biased region" description="Basic and acidic residues" evidence="1">
    <location>
        <begin position="189"/>
        <end position="199"/>
    </location>
</feature>
<comment type="caution">
    <text evidence="2">The sequence shown here is derived from an EMBL/GenBank/DDBJ whole genome shotgun (WGS) entry which is preliminary data.</text>
</comment>
<evidence type="ECO:0000313" key="3">
    <source>
        <dbReference type="Proteomes" id="UP000234323"/>
    </source>
</evidence>
<protein>
    <submittedName>
        <fullName evidence="2">Uncharacterized protein</fullName>
    </submittedName>
</protein>
<dbReference type="AlphaFoldDB" id="A0A2I1GSP5"/>
<organism evidence="2 3">
    <name type="scientific">Rhizophagus irregularis</name>
    <dbReference type="NCBI Taxonomy" id="588596"/>
    <lineage>
        <taxon>Eukaryota</taxon>
        <taxon>Fungi</taxon>
        <taxon>Fungi incertae sedis</taxon>
        <taxon>Mucoromycota</taxon>
        <taxon>Glomeromycotina</taxon>
        <taxon>Glomeromycetes</taxon>
        <taxon>Glomerales</taxon>
        <taxon>Glomeraceae</taxon>
        <taxon>Rhizophagus</taxon>
    </lineage>
</organism>
<evidence type="ECO:0000313" key="2">
    <source>
        <dbReference type="EMBL" id="PKY49639.1"/>
    </source>
</evidence>
<dbReference type="EMBL" id="LLXI01000767">
    <property type="protein sequence ID" value="PKY49639.1"/>
    <property type="molecule type" value="Genomic_DNA"/>
</dbReference>
<reference evidence="2 3" key="1">
    <citation type="submission" date="2015-10" db="EMBL/GenBank/DDBJ databases">
        <title>Genome analyses suggest a sexual origin of heterokaryosis in a supposedly ancient asexual fungus.</title>
        <authorList>
            <person name="Ropars J."/>
            <person name="Sedzielewska K."/>
            <person name="Noel J."/>
            <person name="Charron P."/>
            <person name="Farinelli L."/>
            <person name="Marton T."/>
            <person name="Kruger M."/>
            <person name="Pelin A."/>
            <person name="Brachmann A."/>
            <person name="Corradi N."/>
        </authorList>
    </citation>
    <scope>NUCLEOTIDE SEQUENCE [LARGE SCALE GENOMIC DNA]</scope>
    <source>
        <strain evidence="2 3">A4</strain>
    </source>
</reference>
<sequence length="199" mass="23189">MSPADIKKRYEWQAYKKIDKLPGQDDCTFLKIMNSKYGGHFSKIIKINKTRYILIYFNNENDLLKAIYQSTMDEENMDNGLKIKSQDELIGENGTYKKRVGINRFKIPGQTKKDEFVDAPSDHISTIPRTLEEHEELDNLNNNFKGRLEELENTANLPSVKGKKKAIEISDDDDDEEKNNKNKKRVVRKQGERENSDKE</sequence>
<keyword evidence="3" id="KW-1185">Reference proteome</keyword>
<gene>
    <name evidence="2" type="ORF">RhiirA4_465708</name>
</gene>